<dbReference type="GeneTree" id="ENSGT00940000160119"/>
<proteinExistence type="predicted"/>
<dbReference type="GO" id="GO:0045597">
    <property type="term" value="P:positive regulation of cell differentiation"/>
    <property type="evidence" value="ECO:0007669"/>
    <property type="project" value="TreeGrafter"/>
</dbReference>
<protein>
    <submittedName>
        <fullName evidence="2">Uncharacterized protein</fullName>
    </submittedName>
</protein>
<dbReference type="Gene3D" id="2.10.70.10">
    <property type="entry name" value="Complement Module, domain 1"/>
    <property type="match status" value="1"/>
</dbReference>
<evidence type="ECO:0000313" key="2">
    <source>
        <dbReference type="Ensembl" id="ENSBGRP00000019830.1"/>
    </source>
</evidence>
<dbReference type="SUPFAM" id="SSF57603">
    <property type="entry name" value="FnI-like domain"/>
    <property type="match status" value="1"/>
</dbReference>
<dbReference type="InterPro" id="IPR050941">
    <property type="entry name" value="CCN"/>
</dbReference>
<keyword evidence="1" id="KW-0732">Signal</keyword>
<evidence type="ECO:0000313" key="3">
    <source>
        <dbReference type="Proteomes" id="UP000694520"/>
    </source>
</evidence>
<dbReference type="GO" id="GO:0031012">
    <property type="term" value="C:extracellular matrix"/>
    <property type="evidence" value="ECO:0007669"/>
    <property type="project" value="TreeGrafter"/>
</dbReference>
<reference evidence="2" key="3">
    <citation type="submission" date="2025-09" db="UniProtKB">
        <authorList>
            <consortium name="Ensembl"/>
        </authorList>
    </citation>
    <scope>IDENTIFICATION</scope>
</reference>
<organism evidence="2 3">
    <name type="scientific">Bos mutus grunniens</name>
    <name type="common">Wild yak</name>
    <name type="synonym">Bos grunniens</name>
    <dbReference type="NCBI Taxonomy" id="30521"/>
    <lineage>
        <taxon>Eukaryota</taxon>
        <taxon>Metazoa</taxon>
        <taxon>Chordata</taxon>
        <taxon>Craniata</taxon>
        <taxon>Vertebrata</taxon>
        <taxon>Euteleostomi</taxon>
        <taxon>Mammalia</taxon>
        <taxon>Eutheria</taxon>
        <taxon>Laurasiatheria</taxon>
        <taxon>Artiodactyla</taxon>
        <taxon>Ruminantia</taxon>
        <taxon>Pecora</taxon>
        <taxon>Bovidae</taxon>
        <taxon>Bovinae</taxon>
        <taxon>Bos</taxon>
    </lineage>
</organism>
<dbReference type="FunFam" id="2.10.70.10:FF:000081">
    <property type="entry name" value="Cellular communication network factor 6"/>
    <property type="match status" value="1"/>
</dbReference>
<dbReference type="GO" id="GO:0007155">
    <property type="term" value="P:cell adhesion"/>
    <property type="evidence" value="ECO:0007669"/>
    <property type="project" value="TreeGrafter"/>
</dbReference>
<keyword evidence="3" id="KW-1185">Reference proteome</keyword>
<dbReference type="GO" id="GO:0008201">
    <property type="term" value="F:heparin binding"/>
    <property type="evidence" value="ECO:0007669"/>
    <property type="project" value="TreeGrafter"/>
</dbReference>
<dbReference type="Proteomes" id="UP000694520">
    <property type="component" value="Chromosome 10"/>
</dbReference>
<name>A0A8C0AAM7_BOSMU</name>
<dbReference type="GO" id="GO:0005615">
    <property type="term" value="C:extracellular space"/>
    <property type="evidence" value="ECO:0007669"/>
    <property type="project" value="TreeGrafter"/>
</dbReference>
<accession>A0A8C0AAM7</accession>
<dbReference type="PANTHER" id="PTHR11348:SF3">
    <property type="entry name" value="CELLULAR COMMUNICATION NETWORK FACTOR 6"/>
    <property type="match status" value="1"/>
</dbReference>
<reference evidence="2" key="1">
    <citation type="submission" date="2019-05" db="EMBL/GenBank/DDBJ databases">
        <authorList>
            <person name="Zhang S."/>
            <person name="Liu J."/>
        </authorList>
    </citation>
    <scope>NUCLEOTIDE SEQUENCE [LARGE SCALE GENOMIC DNA]</scope>
</reference>
<dbReference type="PANTHER" id="PTHR11348">
    <property type="entry name" value="CONNECTIVE TISSUE GROWTH FACTOR-RELATED"/>
    <property type="match status" value="1"/>
</dbReference>
<reference evidence="2" key="2">
    <citation type="submission" date="2025-08" db="UniProtKB">
        <authorList>
            <consortium name="Ensembl"/>
        </authorList>
    </citation>
    <scope>IDENTIFICATION</scope>
</reference>
<dbReference type="GO" id="GO:0007165">
    <property type="term" value="P:signal transduction"/>
    <property type="evidence" value="ECO:0007669"/>
    <property type="project" value="TreeGrafter"/>
</dbReference>
<dbReference type="Ensembl" id="ENSBGRT00000022958.1">
    <property type="protein sequence ID" value="ENSBGRP00000019830.1"/>
    <property type="gene ID" value="ENSBGRG00000012563.1"/>
</dbReference>
<sequence>MKMSHVHFYRCSVKEVPDGTKEIENYIKERAVCSRVFSWRSRQAVTVLWWFCSFHLSDLIAVGCEFNGVHYQNGQVFQPSPLFSCLCVSGAIGCTPLFIPKLAKRHCSGAKGGEKTDQSKCGLGWSQKQLSTSYKTMPDAPGFYPASCADAFKLLPAFQVSPFFCFLSLSCVCSCKMLL</sequence>
<evidence type="ECO:0000256" key="1">
    <source>
        <dbReference type="ARBA" id="ARBA00022729"/>
    </source>
</evidence>
<dbReference type="GO" id="GO:0005178">
    <property type="term" value="F:integrin binding"/>
    <property type="evidence" value="ECO:0007669"/>
    <property type="project" value="TreeGrafter"/>
</dbReference>
<dbReference type="AlphaFoldDB" id="A0A8C0AAM7"/>